<comment type="function">
    <text evidence="1">Antenna complexes are light-harvesting systems, which transfer the excitation energy to the reaction centers.</text>
</comment>
<evidence type="ECO:0000256" key="3">
    <source>
        <dbReference type="ARBA" id="ARBA00011052"/>
    </source>
</evidence>
<dbReference type="GO" id="GO:0005886">
    <property type="term" value="C:plasma membrane"/>
    <property type="evidence" value="ECO:0007669"/>
    <property type="project" value="UniProtKB-SubCell"/>
</dbReference>
<evidence type="ECO:0000256" key="13">
    <source>
        <dbReference type="ARBA" id="ARBA00023136"/>
    </source>
</evidence>
<organism evidence="17">
    <name type="scientific">Acidiphilium angustum</name>
    <dbReference type="NCBI Taxonomy" id="523"/>
    <lineage>
        <taxon>Bacteria</taxon>
        <taxon>Pseudomonadati</taxon>
        <taxon>Pseudomonadota</taxon>
        <taxon>Alphaproteobacteria</taxon>
        <taxon>Acetobacterales</taxon>
        <taxon>Acidocellaceae</taxon>
        <taxon>Acidiphilium</taxon>
    </lineage>
</organism>
<keyword evidence="7 15" id="KW-0812">Transmembrane</keyword>
<evidence type="ECO:0000256" key="11">
    <source>
        <dbReference type="ARBA" id="ARBA00022989"/>
    </source>
</evidence>
<keyword evidence="12" id="KW-0157">Chromophore</keyword>
<evidence type="ECO:0000313" key="17">
    <source>
        <dbReference type="EMBL" id="BAA25556.1"/>
    </source>
</evidence>
<keyword evidence="9" id="KW-0460">Magnesium</keyword>
<dbReference type="InterPro" id="IPR000066">
    <property type="entry name" value="Antenna_a/b"/>
</dbReference>
<dbReference type="InterPro" id="IPR002362">
    <property type="entry name" value="LHB-1/5"/>
</dbReference>
<evidence type="ECO:0000256" key="14">
    <source>
        <dbReference type="ARBA" id="ARBA00023243"/>
    </source>
</evidence>
<evidence type="ECO:0000256" key="12">
    <source>
        <dbReference type="ARBA" id="ARBA00022991"/>
    </source>
</evidence>
<dbReference type="InterPro" id="IPR035889">
    <property type="entry name" value="Light-harvesting_complex"/>
</dbReference>
<evidence type="ECO:0000256" key="8">
    <source>
        <dbReference type="ARBA" id="ARBA00022723"/>
    </source>
</evidence>
<evidence type="ECO:0000256" key="15">
    <source>
        <dbReference type="SAM" id="Phobius"/>
    </source>
</evidence>
<comment type="subcellular location">
    <subcellularLocation>
        <location evidence="2">Cell inner membrane</location>
        <topology evidence="2">Single-pass type II membrane protein</topology>
    </subcellularLocation>
</comment>
<dbReference type="SUPFAM" id="SSF56918">
    <property type="entry name" value="Light-harvesting complex subunits"/>
    <property type="match status" value="1"/>
</dbReference>
<dbReference type="InterPro" id="IPR023624">
    <property type="entry name" value="Antenna_beta_dom_sf"/>
</dbReference>
<dbReference type="AlphaFoldDB" id="O70094"/>
<proteinExistence type="inferred from homology"/>
<sequence length="78" mass="8787">MSMTTQDREGSLSGLTEREAKEFHSIFVMSFIGFVIIAVIAHFLVWQWRPWIPGPHGYVTGFLTNAHIGVKMLTSHIG</sequence>
<evidence type="ECO:0000256" key="2">
    <source>
        <dbReference type="ARBA" id="ARBA00004249"/>
    </source>
</evidence>
<gene>
    <name evidence="17" type="primary">pufB</name>
</gene>
<keyword evidence="13 15" id="KW-0472">Membrane</keyword>
<dbReference type="PROSITE" id="PS00969">
    <property type="entry name" value="ANTENNA_COMP_BETA"/>
    <property type="match status" value="1"/>
</dbReference>
<dbReference type="GO" id="GO:0042314">
    <property type="term" value="F:bacteriochlorophyll binding"/>
    <property type="evidence" value="ECO:0007669"/>
    <property type="project" value="UniProtKB-KW"/>
</dbReference>
<evidence type="ECO:0000256" key="5">
    <source>
        <dbReference type="ARBA" id="ARBA00022494"/>
    </source>
</evidence>
<dbReference type="GO" id="GO:0019684">
    <property type="term" value="P:photosynthesis, light reaction"/>
    <property type="evidence" value="ECO:0007669"/>
    <property type="project" value="InterPro"/>
</dbReference>
<name>O70094_9PROT</name>
<evidence type="ECO:0000256" key="10">
    <source>
        <dbReference type="ARBA" id="ARBA00022956"/>
    </source>
</evidence>
<dbReference type="InterPro" id="IPR023623">
    <property type="entry name" value="Antenna_beta_CS"/>
</dbReference>
<keyword evidence="6" id="KW-0042">Antenna complex</keyword>
<keyword evidence="5" id="KW-0148">Chlorophyll</keyword>
<dbReference type="GO" id="GO:0046872">
    <property type="term" value="F:metal ion binding"/>
    <property type="evidence" value="ECO:0007669"/>
    <property type="project" value="UniProtKB-KW"/>
</dbReference>
<protein>
    <submittedName>
        <fullName evidence="17">Beta subunit of light-harvesting 1 complex</fullName>
    </submittedName>
</protein>
<keyword evidence="11 15" id="KW-1133">Transmembrane helix</keyword>
<evidence type="ECO:0000256" key="7">
    <source>
        <dbReference type="ARBA" id="ARBA00022692"/>
    </source>
</evidence>
<keyword evidence="8" id="KW-0479">Metal-binding</keyword>
<dbReference type="EMBL" id="AB005219">
    <property type="protein sequence ID" value="BAA25556.1"/>
    <property type="molecule type" value="Genomic_DNA"/>
</dbReference>
<evidence type="ECO:0000256" key="9">
    <source>
        <dbReference type="ARBA" id="ARBA00022842"/>
    </source>
</evidence>
<dbReference type="Pfam" id="PF00556">
    <property type="entry name" value="LHC"/>
    <property type="match status" value="1"/>
</dbReference>
<feature type="transmembrane region" description="Helical" evidence="15">
    <location>
        <begin position="23"/>
        <end position="46"/>
    </location>
</feature>
<dbReference type="Gene3D" id="1.20.5.250">
    <property type="match status" value="1"/>
</dbReference>
<dbReference type="GO" id="GO:0030077">
    <property type="term" value="C:plasma membrane light-harvesting complex"/>
    <property type="evidence" value="ECO:0007669"/>
    <property type="project" value="InterPro"/>
</dbReference>
<evidence type="ECO:0000259" key="16">
    <source>
        <dbReference type="Pfam" id="PF00556"/>
    </source>
</evidence>
<keyword evidence="4" id="KW-1003">Cell membrane</keyword>
<reference evidence="17" key="1">
    <citation type="journal article" date="1997" name="Plant Cell Physiol.">
        <title>Nucleotide sequences of genes coding for photosynthetic reaction centers and light-harvesting proteins of Acidiphilium rubrum and related aerobic acidophilic bacteria.</title>
        <authorList>
            <person name="Nagashima K.V."/>
            <person name="Matsuura K."/>
            <person name="Wakao N."/>
            <person name="Hiraishi A."/>
            <person name="Shimada K."/>
        </authorList>
    </citation>
    <scope>NUCLEOTIDE SEQUENCE</scope>
</reference>
<dbReference type="PRINTS" id="PR00674">
    <property type="entry name" value="LIGHTHARVSTB"/>
</dbReference>
<feature type="domain" description="Antenna complex alpha/beta subunit" evidence="16">
    <location>
        <begin position="19"/>
        <end position="52"/>
    </location>
</feature>
<dbReference type="NCBIfam" id="NF040862">
    <property type="entry name" value="pufB_517_ASD"/>
    <property type="match status" value="1"/>
</dbReference>
<evidence type="ECO:0000256" key="4">
    <source>
        <dbReference type="ARBA" id="ARBA00022475"/>
    </source>
</evidence>
<accession>O70094</accession>
<keyword evidence="10" id="KW-0076">Bacteriochlorophyll</keyword>
<comment type="similarity">
    <text evidence="3">Belongs to the antenna complex beta subunit family.</text>
</comment>
<evidence type="ECO:0000256" key="1">
    <source>
        <dbReference type="ARBA" id="ARBA00002455"/>
    </source>
</evidence>
<keyword evidence="14" id="KW-0437">Light-harvesting polypeptide</keyword>
<evidence type="ECO:0000256" key="6">
    <source>
        <dbReference type="ARBA" id="ARBA00022549"/>
    </source>
</evidence>